<evidence type="ECO:0000256" key="1">
    <source>
        <dbReference type="SAM" id="MobiDB-lite"/>
    </source>
</evidence>
<gene>
    <name evidence="2" type="ORF">FHR36_000646</name>
</gene>
<dbReference type="InterPro" id="IPR011990">
    <property type="entry name" value="TPR-like_helical_dom_sf"/>
</dbReference>
<evidence type="ECO:0000313" key="2">
    <source>
        <dbReference type="EMBL" id="MCP2307554.1"/>
    </source>
</evidence>
<organism evidence="2 3">
    <name type="scientific">Kitasatospora paracochleata</name>
    <dbReference type="NCBI Taxonomy" id="58354"/>
    <lineage>
        <taxon>Bacteria</taxon>
        <taxon>Bacillati</taxon>
        <taxon>Actinomycetota</taxon>
        <taxon>Actinomycetes</taxon>
        <taxon>Kitasatosporales</taxon>
        <taxon>Streptomycetaceae</taxon>
        <taxon>Kitasatospora</taxon>
    </lineage>
</organism>
<dbReference type="Proteomes" id="UP001206483">
    <property type="component" value="Unassembled WGS sequence"/>
</dbReference>
<dbReference type="RefSeq" id="WP_253793592.1">
    <property type="nucleotide sequence ID" value="NZ_BAAAUB010000044.1"/>
</dbReference>
<dbReference type="Gene3D" id="1.25.40.10">
    <property type="entry name" value="Tetratricopeptide repeat domain"/>
    <property type="match status" value="1"/>
</dbReference>
<proteinExistence type="predicted"/>
<reference evidence="2 3" key="1">
    <citation type="submission" date="2022-06" db="EMBL/GenBank/DDBJ databases">
        <title>Sequencing the genomes of 1000 actinobacteria strains.</title>
        <authorList>
            <person name="Klenk H.-P."/>
        </authorList>
    </citation>
    <scope>NUCLEOTIDE SEQUENCE [LARGE SCALE GENOMIC DNA]</scope>
    <source>
        <strain evidence="2 3">DSM 41656</strain>
    </source>
</reference>
<keyword evidence="3" id="KW-1185">Reference proteome</keyword>
<evidence type="ECO:0000313" key="3">
    <source>
        <dbReference type="Proteomes" id="UP001206483"/>
    </source>
</evidence>
<feature type="region of interest" description="Disordered" evidence="1">
    <location>
        <begin position="1"/>
        <end position="23"/>
    </location>
</feature>
<protein>
    <recommendedName>
        <fullName evidence="4">Tetratricopeptide repeat protein</fullName>
    </recommendedName>
</protein>
<dbReference type="SUPFAM" id="SSF48452">
    <property type="entry name" value="TPR-like"/>
    <property type="match status" value="1"/>
</dbReference>
<name>A0ABT1IR21_9ACTN</name>
<evidence type="ECO:0008006" key="4">
    <source>
        <dbReference type="Google" id="ProtNLM"/>
    </source>
</evidence>
<comment type="caution">
    <text evidence="2">The sequence shown here is derived from an EMBL/GenBank/DDBJ whole genome shotgun (WGS) entry which is preliminary data.</text>
</comment>
<accession>A0ABT1IR21</accession>
<dbReference type="EMBL" id="JAMZDX010000001">
    <property type="protein sequence ID" value="MCP2307554.1"/>
    <property type="molecule type" value="Genomic_DNA"/>
</dbReference>
<sequence length="280" mass="28796">MTIPPIPAQSPGSSGEAPAEPAEAAPELRALLVRLRDGAGDAPGPDGAAHLLELVAREMTALLGRYDRETLVAWRELGFARREAGDPAAAVHLLGQVVADMAQALGPADRDTLYAHLEFAAAMGDAGDPGGAAQRLRDLVPSLTAEVGPQGDLALTAQVQLAVNLGRIGDLMGAVGQLLQLLPAIEQGLGEQSRALADARTGLGRLVVPWRRVAGGGGLPPVMAVAMVHRLIVWDFGSDAEADAYLTELERATGRKGLAGRLAAVPDGMTAAQATAMVLG</sequence>